<dbReference type="EMBL" id="CM020619">
    <property type="protein sequence ID" value="KAK1865350.1"/>
    <property type="molecule type" value="Genomic_DNA"/>
</dbReference>
<evidence type="ECO:0000313" key="1">
    <source>
        <dbReference type="EMBL" id="KAK1865350.1"/>
    </source>
</evidence>
<reference evidence="1" key="1">
    <citation type="submission" date="2019-11" db="EMBL/GenBank/DDBJ databases">
        <title>Nori genome reveals adaptations in red seaweeds to the harsh intertidal environment.</title>
        <authorList>
            <person name="Wang D."/>
            <person name="Mao Y."/>
        </authorList>
    </citation>
    <scope>NUCLEOTIDE SEQUENCE</scope>
    <source>
        <tissue evidence="1">Gametophyte</tissue>
    </source>
</reference>
<organism evidence="1 2">
    <name type="scientific">Pyropia yezoensis</name>
    <name type="common">Susabi-nori</name>
    <name type="synonym">Porphyra yezoensis</name>
    <dbReference type="NCBI Taxonomy" id="2788"/>
    <lineage>
        <taxon>Eukaryota</taxon>
        <taxon>Rhodophyta</taxon>
        <taxon>Bangiophyceae</taxon>
        <taxon>Bangiales</taxon>
        <taxon>Bangiaceae</taxon>
        <taxon>Pyropia</taxon>
    </lineage>
</organism>
<dbReference type="Proteomes" id="UP000798662">
    <property type="component" value="Chromosome 2"/>
</dbReference>
<gene>
    <name evidence="1" type="ORF">I4F81_007882</name>
</gene>
<protein>
    <submittedName>
        <fullName evidence="1">Uncharacterized protein</fullName>
    </submittedName>
</protein>
<sequence length="1866" mass="202444">MASSNDGSAVAPPVKLKQAFSMLSVGVSPASLTSATATLSSDRYIVVREAAPKPALVVLDTSSPERPVRRPIVAEAALMNPSRPVLALRSPAGLQLFHWTRKATLARSPPLAEPVVFWAWINSDVLALVTATSVFHWMAPPDDNVDAGSGSASQVAPPEMVFDRHATLAGCQIVSYKADPSLTWLAIVGLSPAPSGEGVAGRIQLFSTTKQLSQVLDGHAAAFAAVPIEGVKPTLFIFAASPKPAGAAGSEGVHPKLHVVEVGAETKPAGSPPFEKVASEIFHPPEMAGDFPIGLHLSVKYPTIVHLVTRGGYAHVYELTTGACVYMNRISTTTPFASTPHRASGGIMALNRAGDVLLFAVAPDAIIRYVLRTLRDPPLGALLASRNGFGGADNFFVDKFEDAMEDGDWREAAIIASESPGGVLRSADTIIQFRRAEADDDDGVPPILIYFQTLLSRGALNADETVALTEQLASTGKLGLLEKWLREDKLACTETLGDALRPTSPSLALGVYIKCGAHAKVISCMVEAGQASKVAHYAKKVGMRVTAMELAEMTAAIDPKAALEVANSSASNALVLAEGVKKKVDVVEVNNMVNMFLNRGMLQEAVSYALDALKDEDEAECKVQTKVLAACLTNAPQLADAILSQDVWHKFEAGRIGILCERAGLFQHALELFTDLADVKRVITNSHVLNGDFIVHYFATIAEGDRAEVMQELLRADARGNLRLCVTIAAKYTESMGGARTVMRIFDALKKAEDALFYYLRAIIDTTDEPEAHSRFIELACDRKDWAAAERVTRMSDHYDPVRIRDYIIAAKATDPRPLVNVCDRFDFIPQLVAHLVRTGQRKFVDAFVSRVNPLRCPDVVGALMDLDAATEADVQRMVMSVKNMVPVEPLVAAVESRGRVKMLLPFLEARVADGSTDAPVHTALGKCYVDARGNAKHFLETNQFYDARELGRFCAKREPTLAVIAYSRGQCDDELLAVTNENSLFREQAAYLVDRGDTDLWAKVLEEGSPFRKLVITQVKSTALPSCVRPELVSAAVKAFLVADLPDVLIELLEQLVLATSNTAFSRNANLQNLLILTSIKAAPERVLEYVRRLDNYDGKDIAPACVAAEHYEAAYIIYQKFDRLDEALGVLLDHLKDWNRATDFALRVNDPNVWRRLGVAQLVSGVIADGITSLLRGENAWEEHALVVRASRENEEDSVSADWKAVLKFCIAARKVLWRKRRTAEGGGTVGGDLARAGVDSEMLFALCWLERLTDVESFLGGRQGAEVEDVGDRCMARGDRLRDDAVAASDVSTLPQPNSSSRSIWEAARMLYAHVSVWHKLAKVLVRLCRFTAAVDAARHANRVPTWRLVGFACLDHAELAIVRSPAKRMKTGPSSSARGGGDVETSAAEAAAPAPSVGVLSRVKLLDGDDGIVGGKRSGRKTTAGNSAEKLLRLAHVCCLHLVIDEAELADVVEEYETWGHYDALLDLLEAALTHDRAHAALFTELGVLLARYRPVGLMDHCRLWHGRIRPSRVAVAAEACLLWAEVAYLQTLDKEFDTAARTVMAHSESAYERGMFLDLLGKVGSLEVMHQSIDFVIAEEPTELGPVMSALAVRVDSSRAVRQLRQARPDVLGELGALPLVVPWLFRVQADSNAPDVNRAVNEVFEAEENVDGLRASVENFDDFDARGLASRLETHPLLEMRRIAGRVWGKIGQHERAMELADRDGLDADAISVVAVSHDEELAERIAWRYATGGKRECLTALLYACWGWLSADVAVEVGWSTGCMPWVTPAVIQAVADAGARLTFLTNERVQEREAEEEAEREAREEITDDVSVLLHGLAPQHQPLMLTYHQNGGGFAGGAGFGGAGSAGGGGPLMIGWN</sequence>
<name>A0ACC3C570_PYRYE</name>
<proteinExistence type="predicted"/>
<keyword evidence="2" id="KW-1185">Reference proteome</keyword>
<comment type="caution">
    <text evidence="1">The sequence shown here is derived from an EMBL/GenBank/DDBJ whole genome shotgun (WGS) entry which is preliminary data.</text>
</comment>
<accession>A0ACC3C570</accession>
<evidence type="ECO:0000313" key="2">
    <source>
        <dbReference type="Proteomes" id="UP000798662"/>
    </source>
</evidence>